<feature type="region of interest" description="Disordered" evidence="1">
    <location>
        <begin position="1"/>
        <end position="29"/>
    </location>
</feature>
<keyword evidence="2" id="KW-1185">Reference proteome</keyword>
<proteinExistence type="predicted"/>
<organism evidence="2 3">
    <name type="scientific">Mesorhabditis belari</name>
    <dbReference type="NCBI Taxonomy" id="2138241"/>
    <lineage>
        <taxon>Eukaryota</taxon>
        <taxon>Metazoa</taxon>
        <taxon>Ecdysozoa</taxon>
        <taxon>Nematoda</taxon>
        <taxon>Chromadorea</taxon>
        <taxon>Rhabditida</taxon>
        <taxon>Rhabditina</taxon>
        <taxon>Rhabditomorpha</taxon>
        <taxon>Rhabditoidea</taxon>
        <taxon>Rhabditidae</taxon>
        <taxon>Mesorhabditinae</taxon>
        <taxon>Mesorhabditis</taxon>
    </lineage>
</organism>
<dbReference type="WBParaSite" id="MBELARI_LOCUS10267">
    <property type="protein sequence ID" value="MBELARI_LOCUS10267"/>
    <property type="gene ID" value="MBELARI_LOCUS10267"/>
</dbReference>
<dbReference type="AlphaFoldDB" id="A0AAF3E8M7"/>
<evidence type="ECO:0000313" key="3">
    <source>
        <dbReference type="WBParaSite" id="MBELARI_LOCUS10267"/>
    </source>
</evidence>
<reference evidence="3" key="1">
    <citation type="submission" date="2024-02" db="UniProtKB">
        <authorList>
            <consortium name="WormBaseParasite"/>
        </authorList>
    </citation>
    <scope>IDENTIFICATION</scope>
</reference>
<feature type="region of interest" description="Disordered" evidence="1">
    <location>
        <begin position="221"/>
        <end position="280"/>
    </location>
</feature>
<evidence type="ECO:0000256" key="1">
    <source>
        <dbReference type="SAM" id="MobiDB-lite"/>
    </source>
</evidence>
<name>A0AAF3E8M7_9BILA</name>
<feature type="compositionally biased region" description="Basic and acidic residues" evidence="1">
    <location>
        <begin position="236"/>
        <end position="254"/>
    </location>
</feature>
<sequence length="373" mass="43723">MNRNFKQYGSSKRFKGRNEYGPASGVYSNPIHKVRNHLPQEHFFSRATPSSTGYSYLTPDWLETVHSKTNPQHSRDKKYIRRYREPESLPSTSYDHYAYGHTQHHSDFLEVGLEDYPKDREEACLVQQIEVLQREIDNIDSMREPKREVINNYLPEYSQQLYSRRSPIMKTERNDYYEIHQRHSSTRFPGNHSTNHSTLPRLMDLEIAANSRRTIPRTITERFSRKRTFRSAQGPYEKRREPREKVTRHYADRNRPKKSKAPQKNDEDLKDFASPSHLEEISENEEELSLIGLKTAHTAVQRWIADDCFPQQIRHLISEESSETLGKTNGSDDDCLFFTATENADNISLNLSEELKESLLLDFHNIANSTIES</sequence>
<evidence type="ECO:0000313" key="2">
    <source>
        <dbReference type="Proteomes" id="UP000887575"/>
    </source>
</evidence>
<feature type="compositionally biased region" description="Polar residues" evidence="1">
    <location>
        <begin position="1"/>
        <end position="10"/>
    </location>
</feature>
<dbReference type="Proteomes" id="UP000887575">
    <property type="component" value="Unassembled WGS sequence"/>
</dbReference>
<accession>A0AAF3E8M7</accession>
<protein>
    <submittedName>
        <fullName evidence="3">Uncharacterized protein</fullName>
    </submittedName>
</protein>